<dbReference type="Pfam" id="PF23232">
    <property type="entry name" value="AAA_lid_13"/>
    <property type="match status" value="1"/>
</dbReference>
<feature type="region of interest" description="Disordered" evidence="1">
    <location>
        <begin position="798"/>
        <end position="830"/>
    </location>
</feature>
<feature type="region of interest" description="Disordered" evidence="1">
    <location>
        <begin position="1144"/>
        <end position="1278"/>
    </location>
</feature>
<dbReference type="Gene3D" id="3.40.50.300">
    <property type="entry name" value="P-loop containing nucleotide triphosphate hydrolases"/>
    <property type="match status" value="1"/>
</dbReference>
<dbReference type="SMART" id="SM00382">
    <property type="entry name" value="AAA"/>
    <property type="match status" value="1"/>
</dbReference>
<feature type="compositionally biased region" description="Basic and acidic residues" evidence="1">
    <location>
        <begin position="223"/>
        <end position="247"/>
    </location>
</feature>
<evidence type="ECO:0000313" key="4">
    <source>
        <dbReference type="Proteomes" id="UP001140502"/>
    </source>
</evidence>
<accession>A0A9W8WEU8</accession>
<feature type="region of interest" description="Disordered" evidence="1">
    <location>
        <begin position="223"/>
        <end position="255"/>
    </location>
</feature>
<dbReference type="InterPro" id="IPR003959">
    <property type="entry name" value="ATPase_AAA_core"/>
</dbReference>
<evidence type="ECO:0000313" key="3">
    <source>
        <dbReference type="EMBL" id="KAJ4322448.1"/>
    </source>
</evidence>
<dbReference type="InterPro" id="IPR054289">
    <property type="entry name" value="DUF7025"/>
</dbReference>
<dbReference type="InterPro" id="IPR003593">
    <property type="entry name" value="AAA+_ATPase"/>
</dbReference>
<feature type="domain" description="AAA+ ATPase" evidence="2">
    <location>
        <begin position="876"/>
        <end position="985"/>
    </location>
</feature>
<feature type="compositionally biased region" description="Low complexity" evidence="1">
    <location>
        <begin position="1144"/>
        <end position="1176"/>
    </location>
</feature>
<feature type="compositionally biased region" description="Polar residues" evidence="1">
    <location>
        <begin position="798"/>
        <end position="807"/>
    </location>
</feature>
<sequence>MASGSTATSHHEPNISDRDQDGKISQQPGPQSMAEQGLKVDDMGLQHGQQPVPPVPCLQDELQALKMRILELEEQTKTTKEAFTDQSPRPQLSKEKEEFLRMEQCLYRHRKMWETSHQIDGDFSLRLEPRFGKWTPKVSGPWSYHWSTAYMPQYARQEPFDPSHRCQDISGAPNQDTMDDFDHTIDFGQRRDRVRKTFEWEMDRLYLAEEVDKRRRQRLEEAELRAQQERGPTPEEALHDLNDEGNHSDVANTDGDMNQEAEHVELPEPQTNKFDWVTFKQLSRVGENHVCFIDILTEEPTIDSDLAAFRGLFGYSGVRTRKVERPQAINTTSTVTGQAPLPERIRITSEVLGKILSTILEDENYLLGEHPHTPWVFIRPFKVLIYSEQALRDWCKALDERFGPETAKNTDTGIEGDTTDAQDGSQISTGEGNDKTSTVEKVVQKRQDETEDDENEDEDDADGTKSKHALMHLKCLLGFLDSHVTDKRTYLNSSSCNKVFFSDLWHLYRPGLEVIGSDGKQAYRIIHVASPAHRVVPAWQRYDTTSKDKSSNAAFSIACVYIDFDGTRIGPVLRTFDFKSFEGEREVASFEVYPLRFHPPLKKSDFGESEWKDIEPIPASDRLRHRLIHRGAKFLEVAAVRHMYYAGPTLGARDEVESQVVIDFETAFSVEDESTQSLVRPVLESVVRNPARDDASDDEDNLGCQAACCRSEVVYHDTSIDDKQSSEYIEHLLAKTGPHDSPSPAIIPQLFKELQLQSAERSAISDDELVIMSYRVFGFVLRNRKWAQLDLTFLTDVQPSQTPTTTADEGEFRDGKKLATGGDKQTKRPSTAAFDRLVLEKGHRPMIESLITQHFRDKKATGERAEQVDIVKGKGRGLILLLHGAPGVGKTSTAGDLGTSAKEVERTLEMNFALANRWGCILLLDEADVFLGERTKEDLQRNALVAVFLRVMEYYAGILFLTTNRVGDFDEAFTSRIHISLYYPELNEEKTAKVFLINIDLIEERFAHRNRRIDIDKYGIGSFATKHFNEYPHARWNGRQIRNACQTALALAEFEAQGNSHEAIVNPDAVVKLEVEHFNTVRNAYVEFTKYMDDLYGTSAGRRAKEAKLRAIWVDENDRVVGVGGDGLDRRTAFAIASRGHAYQQSQQGFQHPQSYSQPQGFSYQQRFPQQQQSFPNANAPFSSYANPSQMSMQGQQFTSSQVGNSGGVTVSGTPHQASQPFVEHGQGTEGAQPQPLPTVTPSFHHSIQGMYEGFGHQGNSQPPPGNFGAPGGGSMGR</sequence>
<feature type="compositionally biased region" description="Polar residues" evidence="1">
    <location>
        <begin position="1180"/>
        <end position="1198"/>
    </location>
</feature>
<dbReference type="Pfam" id="PF22942">
    <property type="entry name" value="DUF7025"/>
    <property type="match status" value="1"/>
</dbReference>
<dbReference type="InterPro" id="IPR056599">
    <property type="entry name" value="AAA_lid_fung"/>
</dbReference>
<feature type="compositionally biased region" description="Basic and acidic residues" evidence="1">
    <location>
        <begin position="432"/>
        <end position="448"/>
    </location>
</feature>
<protein>
    <recommendedName>
        <fullName evidence="2">AAA+ ATPase domain-containing protein</fullName>
    </recommendedName>
</protein>
<comment type="caution">
    <text evidence="3">The sequence shown here is derived from an EMBL/GenBank/DDBJ whole genome shotgun (WGS) entry which is preliminary data.</text>
</comment>
<proteinExistence type="predicted"/>
<dbReference type="GO" id="GO:0005524">
    <property type="term" value="F:ATP binding"/>
    <property type="evidence" value="ECO:0007669"/>
    <property type="project" value="InterPro"/>
</dbReference>
<dbReference type="Proteomes" id="UP001140502">
    <property type="component" value="Unassembled WGS sequence"/>
</dbReference>
<name>A0A9W8WEU8_9HYPO</name>
<dbReference type="AlphaFoldDB" id="A0A9W8WEU8"/>
<feature type="compositionally biased region" description="Polar residues" evidence="1">
    <location>
        <begin position="419"/>
        <end position="431"/>
    </location>
</feature>
<feature type="compositionally biased region" description="Acidic residues" evidence="1">
    <location>
        <begin position="449"/>
        <end position="461"/>
    </location>
</feature>
<dbReference type="GO" id="GO:0016887">
    <property type="term" value="F:ATP hydrolysis activity"/>
    <property type="evidence" value="ECO:0007669"/>
    <property type="project" value="InterPro"/>
</dbReference>
<feature type="compositionally biased region" description="Low complexity" evidence="1">
    <location>
        <begin position="1199"/>
        <end position="1214"/>
    </location>
</feature>
<feature type="compositionally biased region" description="Gly residues" evidence="1">
    <location>
        <begin position="1269"/>
        <end position="1278"/>
    </location>
</feature>
<keyword evidence="4" id="KW-1185">Reference proteome</keyword>
<reference evidence="3" key="1">
    <citation type="submission" date="2022-10" db="EMBL/GenBank/DDBJ databases">
        <title>Tapping the CABI collections for fungal endophytes: first genome assemblies for Collariella, Neodidymelliopsis, Ascochyta clinopodiicola, Didymella pomorum, Didymosphaeria variabile, Neocosmospora piperis and Neocucurbitaria cava.</title>
        <authorList>
            <person name="Hill R."/>
        </authorList>
    </citation>
    <scope>NUCLEOTIDE SEQUENCE</scope>
    <source>
        <strain evidence="3">IMI 366586</strain>
    </source>
</reference>
<dbReference type="PANTHER" id="PTHR46411:SF2">
    <property type="entry name" value="AAA+ ATPASE DOMAIN-CONTAINING PROTEIN"/>
    <property type="match status" value="1"/>
</dbReference>
<dbReference type="InterPro" id="IPR027417">
    <property type="entry name" value="P-loop_NTPase"/>
</dbReference>
<dbReference type="OrthoDB" id="10042665at2759"/>
<feature type="compositionally biased region" description="Polar residues" evidence="1">
    <location>
        <begin position="23"/>
        <end position="34"/>
    </location>
</feature>
<dbReference type="SUPFAM" id="SSF52540">
    <property type="entry name" value="P-loop containing nucleoside triphosphate hydrolases"/>
    <property type="match status" value="1"/>
</dbReference>
<dbReference type="PANTHER" id="PTHR46411">
    <property type="entry name" value="FAMILY ATPASE, PUTATIVE-RELATED"/>
    <property type="match status" value="1"/>
</dbReference>
<dbReference type="Pfam" id="PF00004">
    <property type="entry name" value="AAA"/>
    <property type="match status" value="1"/>
</dbReference>
<organism evidence="3 4">
    <name type="scientific">Fusarium piperis</name>
    <dbReference type="NCBI Taxonomy" id="1435070"/>
    <lineage>
        <taxon>Eukaryota</taxon>
        <taxon>Fungi</taxon>
        <taxon>Dikarya</taxon>
        <taxon>Ascomycota</taxon>
        <taxon>Pezizomycotina</taxon>
        <taxon>Sordariomycetes</taxon>
        <taxon>Hypocreomycetidae</taxon>
        <taxon>Hypocreales</taxon>
        <taxon>Nectriaceae</taxon>
        <taxon>Fusarium</taxon>
        <taxon>Fusarium solani species complex</taxon>
    </lineage>
</organism>
<dbReference type="EMBL" id="JAPEUR010000082">
    <property type="protein sequence ID" value="KAJ4322448.1"/>
    <property type="molecule type" value="Genomic_DNA"/>
</dbReference>
<feature type="region of interest" description="Disordered" evidence="1">
    <location>
        <begin position="1"/>
        <end position="56"/>
    </location>
</feature>
<feature type="region of interest" description="Disordered" evidence="1">
    <location>
        <begin position="405"/>
        <end position="465"/>
    </location>
</feature>
<gene>
    <name evidence="3" type="ORF">N0V84_004804</name>
</gene>
<evidence type="ECO:0000256" key="1">
    <source>
        <dbReference type="SAM" id="MobiDB-lite"/>
    </source>
</evidence>
<feature type="compositionally biased region" description="Basic and acidic residues" evidence="1">
    <location>
        <begin position="9"/>
        <end position="22"/>
    </location>
</feature>
<evidence type="ECO:0000259" key="2">
    <source>
        <dbReference type="SMART" id="SM00382"/>
    </source>
</evidence>